<dbReference type="Pfam" id="PF01557">
    <property type="entry name" value="FAA_hydrolase"/>
    <property type="match status" value="1"/>
</dbReference>
<dbReference type="Gene3D" id="3.90.850.10">
    <property type="entry name" value="Fumarylacetoacetase-like, C-terminal domain"/>
    <property type="match status" value="1"/>
</dbReference>
<dbReference type="InterPro" id="IPR011234">
    <property type="entry name" value="Fumarylacetoacetase-like_C"/>
</dbReference>
<dbReference type="RefSeq" id="WP_185060867.1">
    <property type="nucleotide sequence ID" value="NZ_BAABJP010000029.1"/>
</dbReference>
<keyword evidence="5" id="KW-1185">Reference proteome</keyword>
<dbReference type="Proteomes" id="UP001428817">
    <property type="component" value="Unassembled WGS sequence"/>
</dbReference>
<organism evidence="4 5">
    <name type="scientific">Pseudonocardia eucalypti</name>
    <dbReference type="NCBI Taxonomy" id="648755"/>
    <lineage>
        <taxon>Bacteria</taxon>
        <taxon>Bacillati</taxon>
        <taxon>Actinomycetota</taxon>
        <taxon>Actinomycetes</taxon>
        <taxon>Pseudonocardiales</taxon>
        <taxon>Pseudonocardiaceae</taxon>
        <taxon>Pseudonocardia</taxon>
    </lineage>
</organism>
<evidence type="ECO:0000256" key="2">
    <source>
        <dbReference type="ARBA" id="ARBA00022723"/>
    </source>
</evidence>
<accession>A0ABP9QJK1</accession>
<comment type="caution">
    <text evidence="4">The sequence shown here is derived from an EMBL/GenBank/DDBJ whole genome shotgun (WGS) entry which is preliminary data.</text>
</comment>
<name>A0ABP9QJK1_9PSEU</name>
<dbReference type="SUPFAM" id="SSF56529">
    <property type="entry name" value="FAH"/>
    <property type="match status" value="1"/>
</dbReference>
<dbReference type="InterPro" id="IPR036663">
    <property type="entry name" value="Fumarylacetoacetase_C_sf"/>
</dbReference>
<comment type="similarity">
    <text evidence="1">Belongs to the FAH family.</text>
</comment>
<dbReference type="PANTHER" id="PTHR42796">
    <property type="entry name" value="FUMARYLACETOACETATE HYDROLASE DOMAIN-CONTAINING PROTEIN 2A-RELATED"/>
    <property type="match status" value="1"/>
</dbReference>
<reference evidence="5" key="1">
    <citation type="journal article" date="2019" name="Int. J. Syst. Evol. Microbiol.">
        <title>The Global Catalogue of Microorganisms (GCM) 10K type strain sequencing project: providing services to taxonomists for standard genome sequencing and annotation.</title>
        <authorList>
            <consortium name="The Broad Institute Genomics Platform"/>
            <consortium name="The Broad Institute Genome Sequencing Center for Infectious Disease"/>
            <person name="Wu L."/>
            <person name="Ma J."/>
        </authorList>
    </citation>
    <scope>NUCLEOTIDE SEQUENCE [LARGE SCALE GENOMIC DNA]</scope>
    <source>
        <strain evidence="5">JCM 18303</strain>
    </source>
</reference>
<keyword evidence="2" id="KW-0479">Metal-binding</keyword>
<dbReference type="PANTHER" id="PTHR42796:SF4">
    <property type="entry name" value="FUMARYLACETOACETATE HYDROLASE DOMAIN-CONTAINING PROTEIN 2A"/>
    <property type="match status" value="1"/>
</dbReference>
<evidence type="ECO:0000256" key="1">
    <source>
        <dbReference type="ARBA" id="ARBA00010211"/>
    </source>
</evidence>
<feature type="domain" description="Fumarylacetoacetase-like C-terminal" evidence="3">
    <location>
        <begin position="73"/>
        <end position="277"/>
    </location>
</feature>
<dbReference type="InterPro" id="IPR051121">
    <property type="entry name" value="FAH"/>
</dbReference>
<protein>
    <submittedName>
        <fullName evidence="4">Fumarylacetoacetate hydrolase family protein</fullName>
    </submittedName>
</protein>
<sequence>MRIANVRGRLAILREDLAVDVETASSGRFESDPDAIYREWDKFLSWAEGAAPDGGSPVAPGDFGAPLLCPAQVFGIGLNYRDHAAESGVAVPEQPAVFTKFPTCLTGPTAAVALPSATVDWEVELVAVIGRRAEHVPEEKAWSHVAALTAGQDISERAVQLAGPVPQFSMGKSFPGFGPIGPWLVTPDELADPDDLELGCSVDGRVLQRARTKDMIFSVPALVARLSAVLPLLPGDLIFTGTPPGVGMARTPKEFLRPGTTLDSYVEGIGELHNPIVAPDGR</sequence>
<keyword evidence="4" id="KW-0378">Hydrolase</keyword>
<gene>
    <name evidence="4" type="ORF">GCM10023321_49300</name>
</gene>
<dbReference type="EMBL" id="BAABJP010000029">
    <property type="protein sequence ID" value="GAA5163031.1"/>
    <property type="molecule type" value="Genomic_DNA"/>
</dbReference>
<evidence type="ECO:0000313" key="4">
    <source>
        <dbReference type="EMBL" id="GAA5163031.1"/>
    </source>
</evidence>
<dbReference type="GO" id="GO:0016787">
    <property type="term" value="F:hydrolase activity"/>
    <property type="evidence" value="ECO:0007669"/>
    <property type="project" value="UniProtKB-KW"/>
</dbReference>
<evidence type="ECO:0000259" key="3">
    <source>
        <dbReference type="Pfam" id="PF01557"/>
    </source>
</evidence>
<evidence type="ECO:0000313" key="5">
    <source>
        <dbReference type="Proteomes" id="UP001428817"/>
    </source>
</evidence>
<proteinExistence type="inferred from homology"/>